<dbReference type="InterPro" id="IPR017896">
    <property type="entry name" value="4Fe4S_Fe-S-bd"/>
</dbReference>
<dbReference type="AlphaFoldDB" id="A0A242KDH4"/>
<dbReference type="EMBL" id="NGMM01000001">
    <property type="protein sequence ID" value="OTP18838.1"/>
    <property type="molecule type" value="Genomic_DNA"/>
</dbReference>
<keyword evidence="6" id="KW-0408">Iron</keyword>
<dbReference type="InterPro" id="IPR011538">
    <property type="entry name" value="Nuo51_FMN-bd"/>
</dbReference>
<keyword evidence="11" id="KW-1185">Reference proteome</keyword>
<organism evidence="9">
    <name type="scientific">Candidatus Enterococcus clewellii</name>
    <dbReference type="NCBI Taxonomy" id="1834193"/>
    <lineage>
        <taxon>Bacteria</taxon>
        <taxon>Bacillati</taxon>
        <taxon>Bacillota</taxon>
        <taxon>Bacilli</taxon>
        <taxon>Lactobacillales</taxon>
        <taxon>Enterococcaceae</taxon>
        <taxon>Enterococcus</taxon>
    </lineage>
</organism>
<gene>
    <name evidence="10" type="ORF">A5888_000620</name>
    <name evidence="9" type="ORF">A5888_000652</name>
</gene>
<dbReference type="EMBL" id="CP147247">
    <property type="protein sequence ID" value="WYJ88901.1"/>
    <property type="molecule type" value="Genomic_DNA"/>
</dbReference>
<dbReference type="OrthoDB" id="9767754at2"/>
<evidence type="ECO:0000256" key="1">
    <source>
        <dbReference type="ARBA" id="ARBA00022448"/>
    </source>
</evidence>
<proteinExistence type="predicted"/>
<dbReference type="Gene3D" id="1.10.1060.10">
    <property type="entry name" value="Alpha-helical ferredoxin"/>
    <property type="match status" value="1"/>
</dbReference>
<dbReference type="Proteomes" id="UP000195141">
    <property type="component" value="Chromosome"/>
</dbReference>
<accession>A0A242KDH4</accession>
<dbReference type="InterPro" id="IPR010208">
    <property type="entry name" value="Ion_transpt_RnfC/RsxC"/>
</dbReference>
<evidence type="ECO:0000256" key="6">
    <source>
        <dbReference type="ARBA" id="ARBA00023004"/>
    </source>
</evidence>
<name>A0A242KDH4_9ENTE</name>
<dbReference type="SUPFAM" id="SSF142984">
    <property type="entry name" value="Nqo1 middle domain-like"/>
    <property type="match status" value="1"/>
</dbReference>
<keyword evidence="2" id="KW-0004">4Fe-4S</keyword>
<evidence type="ECO:0000313" key="10">
    <source>
        <dbReference type="EMBL" id="WYJ88901.1"/>
    </source>
</evidence>
<evidence type="ECO:0000256" key="4">
    <source>
        <dbReference type="ARBA" id="ARBA00022737"/>
    </source>
</evidence>
<keyword evidence="7" id="KW-0411">Iron-sulfur</keyword>
<dbReference type="GO" id="GO:0016020">
    <property type="term" value="C:membrane"/>
    <property type="evidence" value="ECO:0007669"/>
    <property type="project" value="InterPro"/>
</dbReference>
<evidence type="ECO:0000313" key="9">
    <source>
        <dbReference type="EMBL" id="OTP18838.1"/>
    </source>
</evidence>
<evidence type="ECO:0000256" key="2">
    <source>
        <dbReference type="ARBA" id="ARBA00022485"/>
    </source>
</evidence>
<dbReference type="Pfam" id="PF13375">
    <property type="entry name" value="RnfC_N"/>
    <property type="match status" value="1"/>
</dbReference>
<feature type="domain" description="4Fe-4S ferredoxin-type" evidence="8">
    <location>
        <begin position="293"/>
        <end position="324"/>
    </location>
</feature>
<evidence type="ECO:0000256" key="5">
    <source>
        <dbReference type="ARBA" id="ARBA00022982"/>
    </source>
</evidence>
<evidence type="ECO:0000313" key="11">
    <source>
        <dbReference type="Proteomes" id="UP000195141"/>
    </source>
</evidence>
<dbReference type="SUPFAM" id="SSF46548">
    <property type="entry name" value="alpha-helical ferredoxin"/>
    <property type="match status" value="1"/>
</dbReference>
<dbReference type="InterPro" id="IPR009051">
    <property type="entry name" value="Helical_ferredxn"/>
</dbReference>
<keyword evidence="4" id="KW-0677">Repeat</keyword>
<dbReference type="Pfam" id="PF10531">
    <property type="entry name" value="SLBB"/>
    <property type="match status" value="1"/>
</dbReference>
<protein>
    <recommendedName>
        <fullName evidence="8">4Fe-4S ferredoxin-type domain-containing protein</fullName>
    </recommendedName>
</protein>
<dbReference type="GO" id="GO:0046872">
    <property type="term" value="F:metal ion binding"/>
    <property type="evidence" value="ECO:0007669"/>
    <property type="project" value="UniProtKB-KW"/>
</dbReference>
<dbReference type="InterPro" id="IPR017900">
    <property type="entry name" value="4Fe4S_Fe_S_CS"/>
</dbReference>
<dbReference type="InterPro" id="IPR026902">
    <property type="entry name" value="RnfC_N"/>
</dbReference>
<evidence type="ECO:0000256" key="7">
    <source>
        <dbReference type="ARBA" id="ARBA00023014"/>
    </source>
</evidence>
<reference evidence="10" key="2">
    <citation type="submission" date="2017-05" db="EMBL/GenBank/DDBJ databases">
        <authorList>
            <consortium name="The Broad Institute Genomics Platform"/>
            <consortium name="The Broad Institute Genomic Center for Infectious Diseases"/>
            <person name="Earl A."/>
            <person name="Manson A."/>
            <person name="Schwartman J."/>
            <person name="Gilmore M."/>
            <person name="Abouelleil A."/>
            <person name="Cao P."/>
            <person name="Chapman S."/>
            <person name="Cusick C."/>
            <person name="Shea T."/>
            <person name="Young S."/>
            <person name="Neafsey D."/>
            <person name="Nusbaum C."/>
            <person name="Birren B."/>
        </authorList>
    </citation>
    <scope>NUCLEOTIDE SEQUENCE</scope>
    <source>
        <strain evidence="10">9E7_DIV0242</strain>
    </source>
</reference>
<reference evidence="9" key="1">
    <citation type="submission" date="2017-05" db="EMBL/GenBank/DDBJ databases">
        <title>The Genome Sequence of Enterococcus sp. 9E7_DIV0242.</title>
        <authorList>
            <consortium name="The Broad Institute Genomics Platform"/>
            <consortium name="The Broad Institute Genomic Center for Infectious Diseases"/>
            <person name="Earl A."/>
            <person name="Manson A."/>
            <person name="Schwartman J."/>
            <person name="Gilmore M."/>
            <person name="Abouelleil A."/>
            <person name="Cao P."/>
            <person name="Chapman S."/>
            <person name="Cusick C."/>
            <person name="Shea T."/>
            <person name="Young S."/>
            <person name="Neafsey D."/>
            <person name="Nusbaum C."/>
            <person name="Birren B."/>
        </authorList>
    </citation>
    <scope>NUCLEOTIDE SEQUENCE [LARGE SCALE GENOMIC DNA]</scope>
    <source>
        <strain evidence="9">9E7_DIV0242</strain>
    </source>
</reference>
<reference evidence="10" key="3">
    <citation type="submission" date="2024-03" db="EMBL/GenBank/DDBJ databases">
        <title>The Genome Sequence of Enterococcus sp. DIV0242b.</title>
        <authorList>
            <consortium name="The Broad Institute Genomics Platform"/>
            <consortium name="The Broad Institute Microbial Omics Core"/>
            <consortium name="The Broad Institute Genomic Center for Infectious Diseases"/>
            <person name="Earl A."/>
            <person name="Manson A."/>
            <person name="Gilmore M."/>
            <person name="Schwartman J."/>
            <person name="Shea T."/>
            <person name="Abouelleil A."/>
            <person name="Cao P."/>
            <person name="Chapman S."/>
            <person name="Cusick C."/>
            <person name="Young S."/>
            <person name="Neafsey D."/>
            <person name="Nusbaum C."/>
            <person name="Birren B."/>
        </authorList>
    </citation>
    <scope>NUCLEOTIDE SEQUENCE</scope>
    <source>
        <strain evidence="10">9E7_DIV0242</strain>
    </source>
</reference>
<dbReference type="PROSITE" id="PS00198">
    <property type="entry name" value="4FE4S_FER_1"/>
    <property type="match status" value="1"/>
</dbReference>
<dbReference type="PROSITE" id="PS51379">
    <property type="entry name" value="4FE4S_FER_2"/>
    <property type="match status" value="2"/>
</dbReference>
<feature type="domain" description="4Fe-4S ferredoxin-type" evidence="8">
    <location>
        <begin position="243"/>
        <end position="265"/>
    </location>
</feature>
<keyword evidence="5" id="KW-0249">Electron transport</keyword>
<dbReference type="GO" id="GO:0009055">
    <property type="term" value="F:electron transfer activity"/>
    <property type="evidence" value="ECO:0007669"/>
    <property type="project" value="InterPro"/>
</dbReference>
<evidence type="ECO:0000259" key="8">
    <source>
        <dbReference type="PROSITE" id="PS51379"/>
    </source>
</evidence>
<dbReference type="InterPro" id="IPR037225">
    <property type="entry name" value="Nuo51_FMN-bd_sf"/>
</dbReference>
<keyword evidence="3" id="KW-0479">Metal-binding</keyword>
<dbReference type="PANTHER" id="PTHR43034:SF2">
    <property type="entry name" value="ION-TRANSLOCATING OXIDOREDUCTASE COMPLEX SUBUNIT C"/>
    <property type="match status" value="1"/>
</dbReference>
<dbReference type="RefSeq" id="WP_086347776.1">
    <property type="nucleotide sequence ID" value="NZ_CP147247.1"/>
</dbReference>
<dbReference type="PIRSF" id="PIRSF036408">
    <property type="entry name" value="PduS_prd"/>
    <property type="match status" value="1"/>
</dbReference>
<dbReference type="Pfam" id="PF01512">
    <property type="entry name" value="Complex1_51K"/>
    <property type="match status" value="1"/>
</dbReference>
<dbReference type="SUPFAM" id="SSF142019">
    <property type="entry name" value="Nqo1 FMN-binding domain-like"/>
    <property type="match status" value="1"/>
</dbReference>
<keyword evidence="1" id="KW-0813">Transport</keyword>
<dbReference type="GO" id="GO:0051539">
    <property type="term" value="F:4 iron, 4 sulfur cluster binding"/>
    <property type="evidence" value="ECO:0007669"/>
    <property type="project" value="UniProtKB-KW"/>
</dbReference>
<evidence type="ECO:0000256" key="3">
    <source>
        <dbReference type="ARBA" id="ARBA00022723"/>
    </source>
</evidence>
<dbReference type="InterPro" id="IPR019554">
    <property type="entry name" value="Soluble_ligand-bd"/>
</dbReference>
<dbReference type="InterPro" id="IPR017054">
    <property type="entry name" value="PduS"/>
</dbReference>
<sequence length="450" mass="49015">MLLEQITEAGIVGCGGAGFPTAVKLNAKAEYLIVNAAECEPLLKTDHYIMNQFADECIEAIYAVGKAIQADSIIIATKAHYFKEIAALNTAIQRVGVPISIFEMDNFYPAGDEQVMVYEVTGRVVEPGGIPLSVGCIVSNIATMLNIYQAAQGTPVTHKYLTVTGAVARPTILHVPIGTSFTECLRLAGGSIIPSFMYINGGPMMGKAGKQEDFDQQLVTKTTSGIIILEPRDFIHELLEKDLKQVINTARSSCIQCRLCTELCPRFQLGHPIHPHRVMRHLAITEMPEDIEDDPIWQEALLCCECGVCEVVACPMGLMPRQVNTYVKKKLAEKGIRRTATNVACTPAPLREYQKVPPRNILLKNGLKEYEGLQINDCISYEPEKVTIPLAMHIGAPSIPTVTLAQTVTVGTIIATVPEKSLGAQIHASISGTVTAISDQQITIERMSTR</sequence>
<dbReference type="Pfam" id="PF13534">
    <property type="entry name" value="Fer4_17"/>
    <property type="match status" value="1"/>
</dbReference>
<dbReference type="PANTHER" id="PTHR43034">
    <property type="entry name" value="ION-TRANSLOCATING OXIDOREDUCTASE COMPLEX SUBUNIT C"/>
    <property type="match status" value="1"/>
</dbReference>
<dbReference type="Gene3D" id="3.40.50.11540">
    <property type="entry name" value="NADH-ubiquinone oxidoreductase 51kDa subunit"/>
    <property type="match status" value="1"/>
</dbReference>